<gene>
    <name evidence="6" type="ORF">GN244_ATG02969</name>
    <name evidence="7" type="ORF">GN958_ATG10718</name>
</gene>
<comment type="subcellular location">
    <subcellularLocation>
        <location evidence="1 5">Secreted</location>
    </subcellularLocation>
</comment>
<dbReference type="Proteomes" id="UP000704712">
    <property type="component" value="Unassembled WGS sequence"/>
</dbReference>
<evidence type="ECO:0000313" key="7">
    <source>
        <dbReference type="EMBL" id="KAF4140109.1"/>
    </source>
</evidence>
<feature type="chain" id="PRO_5044948234" description="RxLR effector protein" evidence="5">
    <location>
        <begin position="21"/>
        <end position="164"/>
    </location>
</feature>
<dbReference type="Pfam" id="PF16810">
    <property type="entry name" value="RXLR"/>
    <property type="match status" value="1"/>
</dbReference>
<evidence type="ECO:0000313" key="8">
    <source>
        <dbReference type="Proteomes" id="UP000602510"/>
    </source>
</evidence>
<reference evidence="6" key="1">
    <citation type="submission" date="2020-04" db="EMBL/GenBank/DDBJ databases">
        <title>Hybrid Assembly of Korean Phytophthora infestans isolates.</title>
        <authorList>
            <person name="Prokchorchik M."/>
            <person name="Lee Y."/>
            <person name="Seo J."/>
            <person name="Cho J.-H."/>
            <person name="Park Y.-E."/>
            <person name="Jang D.-C."/>
            <person name="Im J.-S."/>
            <person name="Choi J.-G."/>
            <person name="Park H.-J."/>
            <person name="Lee G.-B."/>
            <person name="Lee Y.-G."/>
            <person name="Hong S.-Y."/>
            <person name="Cho K."/>
            <person name="Sohn K.H."/>
        </authorList>
    </citation>
    <scope>NUCLEOTIDE SEQUENCE</scope>
    <source>
        <strain evidence="6">KR_1_A1</strain>
        <strain evidence="7">KR_2_A2</strain>
    </source>
</reference>
<comment type="domain">
    <text evidence="5">The RxLR-dEER motif acts to carry the protein into the host cell cytoplasm through binding to cell surface phosphatidylinositol-3-phosphate.</text>
</comment>
<evidence type="ECO:0000256" key="1">
    <source>
        <dbReference type="ARBA" id="ARBA00004613"/>
    </source>
</evidence>
<proteinExistence type="inferred from homology"/>
<comment type="function">
    <text evidence="5">Effector that suppresses plant defense responses during pathogen infection.</text>
</comment>
<keyword evidence="4 5" id="KW-0732">Signal</keyword>
<dbReference type="Proteomes" id="UP000602510">
    <property type="component" value="Unassembled WGS sequence"/>
</dbReference>
<dbReference type="InterPro" id="IPR031825">
    <property type="entry name" value="RXLR"/>
</dbReference>
<dbReference type="EMBL" id="JAACNO010001512">
    <property type="protein sequence ID" value="KAF4140109.1"/>
    <property type="molecule type" value="Genomic_DNA"/>
</dbReference>
<organism evidence="6 8">
    <name type="scientific">Phytophthora infestans</name>
    <name type="common">Potato late blight agent</name>
    <name type="synonym">Botrytis infestans</name>
    <dbReference type="NCBI Taxonomy" id="4787"/>
    <lineage>
        <taxon>Eukaryota</taxon>
        <taxon>Sar</taxon>
        <taxon>Stramenopiles</taxon>
        <taxon>Oomycota</taxon>
        <taxon>Peronosporomycetes</taxon>
        <taxon>Peronosporales</taxon>
        <taxon>Peronosporaceae</taxon>
        <taxon>Phytophthora</taxon>
    </lineage>
</organism>
<evidence type="ECO:0000256" key="4">
    <source>
        <dbReference type="ARBA" id="ARBA00022729"/>
    </source>
</evidence>
<sequence>MRNFFFLLFALAFVFGGSNARSATEHAQLMVSQSELDQPTRWNVADKRLLRANDGTNAAEEERGMADIATKMKTWTQSLKTHVGSSKPFQIAAQKWRNTKVQRMIKKGISDTALFENKVTPDEFFKALRLKPGLKQSSVTNNPALNKYRAYKSFYESKIKTAAT</sequence>
<evidence type="ECO:0000313" key="6">
    <source>
        <dbReference type="EMBL" id="KAF4044742.1"/>
    </source>
</evidence>
<comment type="similarity">
    <text evidence="2 5">Belongs to the RxLR effector family.</text>
</comment>
<keyword evidence="3 5" id="KW-0964">Secreted</keyword>
<dbReference type="OMA" id="NKYRAYK"/>
<evidence type="ECO:0000256" key="5">
    <source>
        <dbReference type="RuleBase" id="RU367124"/>
    </source>
</evidence>
<evidence type="ECO:0000256" key="3">
    <source>
        <dbReference type="ARBA" id="ARBA00022525"/>
    </source>
</evidence>
<dbReference type="AlphaFoldDB" id="A0A833SB21"/>
<feature type="signal peptide" evidence="5">
    <location>
        <begin position="1"/>
        <end position="20"/>
    </location>
</feature>
<accession>A0A833SB21</accession>
<dbReference type="EMBL" id="WSZM01000062">
    <property type="protein sequence ID" value="KAF4044742.1"/>
    <property type="molecule type" value="Genomic_DNA"/>
</dbReference>
<name>A0A833SB21_PHYIN</name>
<keyword evidence="8" id="KW-1185">Reference proteome</keyword>
<protein>
    <recommendedName>
        <fullName evidence="5">RxLR effector protein</fullName>
    </recommendedName>
</protein>
<evidence type="ECO:0000256" key="2">
    <source>
        <dbReference type="ARBA" id="ARBA00010400"/>
    </source>
</evidence>
<comment type="caution">
    <text evidence="6">The sequence shown here is derived from an EMBL/GenBank/DDBJ whole genome shotgun (WGS) entry which is preliminary data.</text>
</comment>